<dbReference type="InterPro" id="IPR014710">
    <property type="entry name" value="RmlC-like_jellyroll"/>
</dbReference>
<dbReference type="CDD" id="cd06121">
    <property type="entry name" value="cupin_YML079wp"/>
    <property type="match status" value="1"/>
</dbReference>
<dbReference type="InterPro" id="IPR009327">
    <property type="entry name" value="Cupin_DUF985"/>
</dbReference>
<dbReference type="Proteomes" id="UP001139125">
    <property type="component" value="Unassembled WGS sequence"/>
</dbReference>
<gene>
    <name evidence="2" type="ORF">NM125_04385</name>
</gene>
<evidence type="ECO:0000259" key="1">
    <source>
        <dbReference type="Pfam" id="PF06172"/>
    </source>
</evidence>
<dbReference type="SUPFAM" id="SSF51182">
    <property type="entry name" value="RmlC-like cupins"/>
    <property type="match status" value="1"/>
</dbReference>
<keyword evidence="3" id="KW-1185">Reference proteome</keyword>
<dbReference type="AlphaFoldDB" id="A0A9X2L2H7"/>
<dbReference type="EMBL" id="JANDBC010000001">
    <property type="protein sequence ID" value="MCP9290823.1"/>
    <property type="molecule type" value="Genomic_DNA"/>
</dbReference>
<dbReference type="Pfam" id="PF06172">
    <property type="entry name" value="Cupin_5"/>
    <property type="match status" value="1"/>
</dbReference>
<comment type="caution">
    <text evidence="2">The sequence shown here is derived from an EMBL/GenBank/DDBJ whole genome shotgun (WGS) entry which is preliminary data.</text>
</comment>
<dbReference type="PANTHER" id="PTHR33387">
    <property type="entry name" value="RMLC-LIKE JELLY ROLL FOLD PROTEIN"/>
    <property type="match status" value="1"/>
</dbReference>
<protein>
    <submittedName>
        <fullName evidence="2">Cupin domain-containing protein</fullName>
    </submittedName>
</protein>
<organism evidence="2 3">
    <name type="scientific">Gracilimonas sediminicola</name>
    <dbReference type="NCBI Taxonomy" id="2952158"/>
    <lineage>
        <taxon>Bacteria</taxon>
        <taxon>Pseudomonadati</taxon>
        <taxon>Balneolota</taxon>
        <taxon>Balneolia</taxon>
        <taxon>Balneolales</taxon>
        <taxon>Balneolaceae</taxon>
        <taxon>Gracilimonas</taxon>
    </lineage>
</organism>
<dbReference type="Gene3D" id="2.60.120.10">
    <property type="entry name" value="Jelly Rolls"/>
    <property type="match status" value="1"/>
</dbReference>
<sequence>MSTIEKLITRFDLKEHPEGGYFKETYRSEGVIPETVFPEVFEGSRNYCTGIYFLLTSDAFSAFHRIRQDEMWHFYQGSPLTIHMISPHGDYSKQVVGLDFDNGELPQFTVPKEYWFAAEVNQPDSYSFVGCTVSPGFDFRDFELAAEESLSRKFSKHKDLISRLTRG</sequence>
<evidence type="ECO:0000313" key="3">
    <source>
        <dbReference type="Proteomes" id="UP001139125"/>
    </source>
</evidence>
<accession>A0A9X2L2H7</accession>
<dbReference type="InterPro" id="IPR039935">
    <property type="entry name" value="YML079W-like"/>
</dbReference>
<reference evidence="2" key="1">
    <citation type="submission" date="2022-06" db="EMBL/GenBank/DDBJ databases">
        <title>Gracilimonas sp. CAU 1638 isolated from sea sediment.</title>
        <authorList>
            <person name="Kim W."/>
        </authorList>
    </citation>
    <scope>NUCLEOTIDE SEQUENCE</scope>
    <source>
        <strain evidence="2">CAU 1638</strain>
    </source>
</reference>
<dbReference type="InterPro" id="IPR011051">
    <property type="entry name" value="RmlC_Cupin_sf"/>
</dbReference>
<name>A0A9X2L2H7_9BACT</name>
<feature type="domain" description="DUF985" evidence="1">
    <location>
        <begin position="5"/>
        <end position="145"/>
    </location>
</feature>
<proteinExistence type="predicted"/>
<dbReference type="PANTHER" id="PTHR33387:SF3">
    <property type="entry name" value="DUF985 DOMAIN-CONTAINING PROTEIN"/>
    <property type="match status" value="1"/>
</dbReference>
<dbReference type="RefSeq" id="WP_255133246.1">
    <property type="nucleotide sequence ID" value="NZ_JANDBC010000001.1"/>
</dbReference>
<evidence type="ECO:0000313" key="2">
    <source>
        <dbReference type="EMBL" id="MCP9290823.1"/>
    </source>
</evidence>